<dbReference type="InterPro" id="IPR036765">
    <property type="entry name" value="ZipA_FtsZ-bd_C_sf"/>
</dbReference>
<dbReference type="RefSeq" id="WP_128227555.1">
    <property type="nucleotide sequence ID" value="NZ_SACR01000002.1"/>
</dbReference>
<dbReference type="EMBL" id="SACR01000002">
    <property type="protein sequence ID" value="RVU47086.1"/>
    <property type="molecule type" value="Genomic_DNA"/>
</dbReference>
<reference evidence="2 3" key="1">
    <citation type="submission" date="2019-01" db="EMBL/GenBank/DDBJ databases">
        <authorList>
            <person name="Chen W.-M."/>
        </authorList>
    </citation>
    <scope>NUCLEOTIDE SEQUENCE [LARGE SCALE GENOMIC DNA]</scope>
    <source>
        <strain evidence="2 3">KYPY4</strain>
    </source>
</reference>
<evidence type="ECO:0000256" key="1">
    <source>
        <dbReference type="SAM" id="MobiDB-lite"/>
    </source>
</evidence>
<keyword evidence="2" id="KW-0132">Cell division</keyword>
<dbReference type="GO" id="GO:0090529">
    <property type="term" value="P:cell septum assembly"/>
    <property type="evidence" value="ECO:0007669"/>
    <property type="project" value="InterPro"/>
</dbReference>
<keyword evidence="3" id="KW-1185">Reference proteome</keyword>
<keyword evidence="2" id="KW-0131">Cell cycle</keyword>
<protein>
    <submittedName>
        <fullName evidence="2">Cell division protein FtsZ</fullName>
    </submittedName>
</protein>
<accession>A0A437RJX8</accession>
<sequence>MELGLGTALALAGAAVLAGLGLHGWWTTRRAAQHGQPRGGPTSVLPGDRVEPPLGADPVTAGLADTDTDPDTEPAPLRTPARRVPRLDALIDAIVPMVLEAPVSGDMALQHLPPSRRAGSKPFYIEGLDTETGTWEPLQAGRRYGELQAGVQLASRTGALGEIEYSEFIQKLQAFADAMGARMDPPDMLEVVARARELDGLTSPLDAQLTVTLRTNSVAWSVAFVQQVAQRAGLVPGAVPGRMVLPSDEEGAPPVLVLAVDAQAALAALGESPQAAAVRECALVLDVPQTAASAEPFPAWHLLGKQLSDDLDATVVDDQGQPLTLHDFAGIGREVNELYARLEALDLAAGSPAARRLFS</sequence>
<name>A0A437RJX8_9BURK</name>
<dbReference type="Proteomes" id="UP000285575">
    <property type="component" value="Unassembled WGS sequence"/>
</dbReference>
<dbReference type="AlphaFoldDB" id="A0A437RJX8"/>
<feature type="region of interest" description="Disordered" evidence="1">
    <location>
        <begin position="31"/>
        <end position="81"/>
    </location>
</feature>
<evidence type="ECO:0000313" key="2">
    <source>
        <dbReference type="EMBL" id="RVU47086.1"/>
    </source>
</evidence>
<proteinExistence type="predicted"/>
<organism evidence="2 3">
    <name type="scientific">Rubrivivax rivuli</name>
    <dbReference type="NCBI Taxonomy" id="1862385"/>
    <lineage>
        <taxon>Bacteria</taxon>
        <taxon>Pseudomonadati</taxon>
        <taxon>Pseudomonadota</taxon>
        <taxon>Betaproteobacteria</taxon>
        <taxon>Burkholderiales</taxon>
        <taxon>Sphaerotilaceae</taxon>
        <taxon>Rubrivivax</taxon>
    </lineage>
</organism>
<dbReference type="OrthoDB" id="8521018at2"/>
<comment type="caution">
    <text evidence="2">The sequence shown here is derived from an EMBL/GenBank/DDBJ whole genome shotgun (WGS) entry which is preliminary data.</text>
</comment>
<gene>
    <name evidence="2" type="ORF">EOE66_04780</name>
</gene>
<dbReference type="SUPFAM" id="SSF64383">
    <property type="entry name" value="Cell-division protein ZipA, C-terminal domain"/>
    <property type="match status" value="1"/>
</dbReference>
<evidence type="ECO:0000313" key="3">
    <source>
        <dbReference type="Proteomes" id="UP000285575"/>
    </source>
</evidence>